<evidence type="ECO:0000313" key="2">
    <source>
        <dbReference type="EMBL" id="APT31164.1"/>
    </source>
</evidence>
<name>A0AAE8HTF7_9HYPH</name>
<dbReference type="AlphaFoldDB" id="A0AAE8HTF7"/>
<dbReference type="EMBL" id="FOPK01000014">
    <property type="protein sequence ID" value="SFH12506.1"/>
    <property type="molecule type" value="Genomic_DNA"/>
</dbReference>
<feature type="region of interest" description="Disordered" evidence="1">
    <location>
        <begin position="1"/>
        <end position="76"/>
    </location>
</feature>
<organism evidence="3 5">
    <name type="scientific">Methylobacterium phyllosphaerae</name>
    <dbReference type="NCBI Taxonomy" id="418223"/>
    <lineage>
        <taxon>Bacteria</taxon>
        <taxon>Pseudomonadati</taxon>
        <taxon>Pseudomonadota</taxon>
        <taxon>Alphaproteobacteria</taxon>
        <taxon>Hyphomicrobiales</taxon>
        <taxon>Methylobacteriaceae</taxon>
        <taxon>Methylobacterium</taxon>
    </lineage>
</organism>
<feature type="compositionally biased region" description="Basic residues" evidence="1">
    <location>
        <begin position="12"/>
        <end position="31"/>
    </location>
</feature>
<gene>
    <name evidence="2" type="ORF">MCBMB27_01873</name>
    <name evidence="3" type="ORF">SAMN05192567_114137</name>
</gene>
<reference evidence="3 5" key="2">
    <citation type="submission" date="2016-10" db="EMBL/GenBank/DDBJ databases">
        <authorList>
            <person name="Varghese N."/>
            <person name="Submissions S."/>
        </authorList>
    </citation>
    <scope>NUCLEOTIDE SEQUENCE [LARGE SCALE GENOMIC DNA]</scope>
    <source>
        <strain evidence="3 5">CBMB27</strain>
    </source>
</reference>
<protein>
    <submittedName>
        <fullName evidence="3">Uncharacterized protein</fullName>
    </submittedName>
</protein>
<reference evidence="2 4" key="1">
    <citation type="submission" date="2016-04" db="EMBL/GenBank/DDBJ databases">
        <title>Complete genome sequencing and analysis of CBMB27, Methylobacterium phyllosphaerae isolated from leaf tissues of rice (Oryza sativa L.).</title>
        <authorList>
            <person name="Lee Y."/>
            <person name="Hwangbo K."/>
            <person name="Chung H."/>
            <person name="Yoo J."/>
            <person name="Kim K.Y."/>
            <person name="Sa T.M."/>
            <person name="Um Y."/>
            <person name="Madhaiyan M."/>
        </authorList>
    </citation>
    <scope>NUCLEOTIDE SEQUENCE [LARGE SCALE GENOMIC DNA]</scope>
    <source>
        <strain evidence="2 4">CBMB27</strain>
    </source>
</reference>
<dbReference type="Proteomes" id="UP000199140">
    <property type="component" value="Unassembled WGS sequence"/>
</dbReference>
<sequence length="100" mass="10410">MPADTCVEPKPAKTKPAKTKPAKTKPAKTKPVRCGADKRAPRKSVAGSSTPRAAGAREDEAGSASVPKRSATSGSLRELAYWSVMEKLARATMTSLPASS</sequence>
<dbReference type="Proteomes" id="UP000185487">
    <property type="component" value="Chromosome"/>
</dbReference>
<evidence type="ECO:0000313" key="3">
    <source>
        <dbReference type="EMBL" id="SFH12506.1"/>
    </source>
</evidence>
<dbReference type="EMBL" id="CP015367">
    <property type="protein sequence ID" value="APT31164.1"/>
    <property type="molecule type" value="Genomic_DNA"/>
</dbReference>
<proteinExistence type="predicted"/>
<dbReference type="KEGG" id="mphy:MCBMB27_01873"/>
<accession>A0AAE8HTF7</accession>
<evidence type="ECO:0000256" key="1">
    <source>
        <dbReference type="SAM" id="MobiDB-lite"/>
    </source>
</evidence>
<keyword evidence="4" id="KW-1185">Reference proteome</keyword>
<evidence type="ECO:0000313" key="4">
    <source>
        <dbReference type="Proteomes" id="UP000185487"/>
    </source>
</evidence>
<evidence type="ECO:0000313" key="5">
    <source>
        <dbReference type="Proteomes" id="UP000199140"/>
    </source>
</evidence>